<proteinExistence type="predicted"/>
<reference evidence="1 2" key="1">
    <citation type="journal article" date="2023" name="Access Microbiol">
        <title>The genome of a steinernematid-associated Pseudomonas piscis bacterium encodes the biosynthesis of insect toxins.</title>
        <authorList>
            <person name="Awori R.M."/>
            <person name="Hendre P."/>
            <person name="Amugune N.O."/>
        </authorList>
    </citation>
    <scope>NUCLEOTIDE SEQUENCE [LARGE SCALE GENOMIC DNA]</scope>
    <source>
        <strain evidence="1 2">97</strain>
    </source>
</reference>
<dbReference type="EMBL" id="CP133647">
    <property type="protein sequence ID" value="WNH01602.1"/>
    <property type="molecule type" value="Genomic_DNA"/>
</dbReference>
<dbReference type="RefSeq" id="WP_228011585.1">
    <property type="nucleotide sequence ID" value="NZ_CAWPOC010000057.1"/>
</dbReference>
<evidence type="ECO:0000313" key="1">
    <source>
        <dbReference type="EMBL" id="WNH01602.1"/>
    </source>
</evidence>
<accession>A0ABY9XG57</accession>
<protein>
    <submittedName>
        <fullName evidence="1">DUF6088 family protein</fullName>
    </submittedName>
</protein>
<dbReference type="InterPro" id="IPR045738">
    <property type="entry name" value="DUF6088"/>
</dbReference>
<dbReference type="GeneID" id="88857419"/>
<dbReference type="Proteomes" id="UP001300348">
    <property type="component" value="Chromosome"/>
</dbReference>
<evidence type="ECO:0000313" key="2">
    <source>
        <dbReference type="Proteomes" id="UP001300348"/>
    </source>
</evidence>
<gene>
    <name evidence="1" type="ORF">QL112_017640</name>
</gene>
<sequence length="202" mass="22623">MMTTSKSIRQCIHSYGAGKLFTSESFLSFGSRAAVDKALSRLVEKREIERVARGIFIKPKVNRFVGKVHPDIAKVVEMITCQNGETIQIHGAEAARRFKLSTQMPTTLVYYTSGSSRQVRIGNRKVKLIHTSSQRKLQYAGTKIGMAISALWYLGKESVTPATVEQVRSLMSEDEFGLLKTCKLPAWMSSVIHYVNSVPRHD</sequence>
<dbReference type="Pfam" id="PF19570">
    <property type="entry name" value="DUF6088"/>
    <property type="match status" value="1"/>
</dbReference>
<name>A0ABY9XG57_9GAMM</name>
<keyword evidence="2" id="KW-1185">Reference proteome</keyword>
<organism evidence="1 2">
    <name type="scientific">Xenorhabdus griffiniae</name>
    <dbReference type="NCBI Taxonomy" id="351672"/>
    <lineage>
        <taxon>Bacteria</taxon>
        <taxon>Pseudomonadati</taxon>
        <taxon>Pseudomonadota</taxon>
        <taxon>Gammaproteobacteria</taxon>
        <taxon>Enterobacterales</taxon>
        <taxon>Morganellaceae</taxon>
        <taxon>Xenorhabdus</taxon>
    </lineage>
</organism>